<dbReference type="EMBL" id="JBGMDY010000004">
    <property type="protein sequence ID" value="KAL2339277.1"/>
    <property type="molecule type" value="Genomic_DNA"/>
</dbReference>
<dbReference type="AlphaFoldDB" id="A0ABD1MTZ1"/>
<comment type="caution">
    <text evidence="1">The sequence shown here is derived from an EMBL/GenBank/DDBJ whole genome shotgun (WGS) entry which is preliminary data.</text>
</comment>
<evidence type="ECO:0000313" key="2">
    <source>
        <dbReference type="Proteomes" id="UP001603857"/>
    </source>
</evidence>
<name>A0ABD1MTZ1_9FABA</name>
<reference evidence="1 2" key="1">
    <citation type="submission" date="2024-08" db="EMBL/GenBank/DDBJ databases">
        <title>Insights into the chromosomal genome structure of Flemingia macrophylla.</title>
        <authorList>
            <person name="Ding Y."/>
            <person name="Zhao Y."/>
            <person name="Bi W."/>
            <person name="Wu M."/>
            <person name="Zhao G."/>
            <person name="Gong Y."/>
            <person name="Li W."/>
            <person name="Zhang P."/>
        </authorList>
    </citation>
    <scope>NUCLEOTIDE SEQUENCE [LARGE SCALE GENOMIC DNA]</scope>
    <source>
        <strain evidence="1">DYQJB</strain>
        <tissue evidence="1">Leaf</tissue>
    </source>
</reference>
<gene>
    <name evidence="1" type="ORF">Fmac_013723</name>
</gene>
<organism evidence="1 2">
    <name type="scientific">Flemingia macrophylla</name>
    <dbReference type="NCBI Taxonomy" id="520843"/>
    <lineage>
        <taxon>Eukaryota</taxon>
        <taxon>Viridiplantae</taxon>
        <taxon>Streptophyta</taxon>
        <taxon>Embryophyta</taxon>
        <taxon>Tracheophyta</taxon>
        <taxon>Spermatophyta</taxon>
        <taxon>Magnoliopsida</taxon>
        <taxon>eudicotyledons</taxon>
        <taxon>Gunneridae</taxon>
        <taxon>Pentapetalae</taxon>
        <taxon>rosids</taxon>
        <taxon>fabids</taxon>
        <taxon>Fabales</taxon>
        <taxon>Fabaceae</taxon>
        <taxon>Papilionoideae</taxon>
        <taxon>50 kb inversion clade</taxon>
        <taxon>NPAAA clade</taxon>
        <taxon>indigoferoid/millettioid clade</taxon>
        <taxon>Phaseoleae</taxon>
        <taxon>Flemingia</taxon>
    </lineage>
</organism>
<evidence type="ECO:0000313" key="1">
    <source>
        <dbReference type="EMBL" id="KAL2339277.1"/>
    </source>
</evidence>
<accession>A0ABD1MTZ1</accession>
<keyword evidence="2" id="KW-1185">Reference proteome</keyword>
<sequence>MIALPHDYYFQGLHQKTEVEKKKKLSTSSFQEGASPESGVFCKRSFGTMNRFSLNLNASFYWDCSVARTLHE</sequence>
<evidence type="ECO:0008006" key="3">
    <source>
        <dbReference type="Google" id="ProtNLM"/>
    </source>
</evidence>
<dbReference type="Proteomes" id="UP001603857">
    <property type="component" value="Unassembled WGS sequence"/>
</dbReference>
<protein>
    <recommendedName>
        <fullName evidence="3">Ycf15</fullName>
    </recommendedName>
</protein>
<proteinExistence type="predicted"/>